<feature type="signal peptide" evidence="2">
    <location>
        <begin position="1"/>
        <end position="22"/>
    </location>
</feature>
<sequence>MRLRTSLTVLGLLATLALSGCGGDDDGDDGGEPTAASAEPVPQTYARTTDGVCETLGLDTATEALGRLVANTPSHEEQARGTTDRCYLDDDPDSATVDADGEVVWPAAVRVVVQVVVRIDGTTPPFDARQFPIWREDGVDAASEPVDGWWTEGVAGTQTLVDDDGTLHGYAASGAVRHDNLEVMVEVTAEHQDDPEPYRAAVTRTLERLLGEVGPQLPRA</sequence>
<comment type="caution">
    <text evidence="3">The sequence shown here is derived from an EMBL/GenBank/DDBJ whole genome shotgun (WGS) entry which is preliminary data.</text>
</comment>
<evidence type="ECO:0000313" key="4">
    <source>
        <dbReference type="Proteomes" id="UP001500221"/>
    </source>
</evidence>
<evidence type="ECO:0008006" key="5">
    <source>
        <dbReference type="Google" id="ProtNLM"/>
    </source>
</evidence>
<keyword evidence="4" id="KW-1185">Reference proteome</keyword>
<protein>
    <recommendedName>
        <fullName evidence="5">DUF3558 domain-containing protein</fullName>
    </recommendedName>
</protein>
<feature type="chain" id="PRO_5045081795" description="DUF3558 domain-containing protein" evidence="2">
    <location>
        <begin position="23"/>
        <end position="220"/>
    </location>
</feature>
<accession>A0ABP9Q6W2</accession>
<dbReference type="Proteomes" id="UP001500221">
    <property type="component" value="Unassembled WGS sequence"/>
</dbReference>
<dbReference type="EMBL" id="BAABKG010000005">
    <property type="protein sequence ID" value="GAA5154988.1"/>
    <property type="molecule type" value="Genomic_DNA"/>
</dbReference>
<gene>
    <name evidence="3" type="ORF">GCM10023340_39460</name>
</gene>
<dbReference type="RefSeq" id="WP_345462816.1">
    <property type="nucleotide sequence ID" value="NZ_BAABKG010000005.1"/>
</dbReference>
<name>A0ABP9Q6W2_9ACTN</name>
<keyword evidence="2" id="KW-0732">Signal</keyword>
<organism evidence="3 4">
    <name type="scientific">Nocardioides marinquilinus</name>
    <dbReference type="NCBI Taxonomy" id="1210400"/>
    <lineage>
        <taxon>Bacteria</taxon>
        <taxon>Bacillati</taxon>
        <taxon>Actinomycetota</taxon>
        <taxon>Actinomycetes</taxon>
        <taxon>Propionibacteriales</taxon>
        <taxon>Nocardioidaceae</taxon>
        <taxon>Nocardioides</taxon>
    </lineage>
</organism>
<evidence type="ECO:0000256" key="1">
    <source>
        <dbReference type="SAM" id="MobiDB-lite"/>
    </source>
</evidence>
<reference evidence="4" key="1">
    <citation type="journal article" date="2019" name="Int. J. Syst. Evol. Microbiol.">
        <title>The Global Catalogue of Microorganisms (GCM) 10K type strain sequencing project: providing services to taxonomists for standard genome sequencing and annotation.</title>
        <authorList>
            <consortium name="The Broad Institute Genomics Platform"/>
            <consortium name="The Broad Institute Genome Sequencing Center for Infectious Disease"/>
            <person name="Wu L."/>
            <person name="Ma J."/>
        </authorList>
    </citation>
    <scope>NUCLEOTIDE SEQUENCE [LARGE SCALE GENOMIC DNA]</scope>
    <source>
        <strain evidence="4">JCM 18459</strain>
    </source>
</reference>
<feature type="region of interest" description="Disordered" evidence="1">
    <location>
        <begin position="24"/>
        <end position="44"/>
    </location>
</feature>
<dbReference type="PROSITE" id="PS51257">
    <property type="entry name" value="PROKAR_LIPOPROTEIN"/>
    <property type="match status" value="1"/>
</dbReference>
<proteinExistence type="predicted"/>
<evidence type="ECO:0000256" key="2">
    <source>
        <dbReference type="SAM" id="SignalP"/>
    </source>
</evidence>
<evidence type="ECO:0000313" key="3">
    <source>
        <dbReference type="EMBL" id="GAA5154988.1"/>
    </source>
</evidence>